<accession>A0A0C3CT05</accession>
<dbReference type="InParanoid" id="A0A0C3CT05"/>
<protein>
    <recommendedName>
        <fullName evidence="1">DUF6589 domain-containing protein</fullName>
    </recommendedName>
</protein>
<organism evidence="2 3">
    <name type="scientific">Scleroderma citrinum Foug A</name>
    <dbReference type="NCBI Taxonomy" id="1036808"/>
    <lineage>
        <taxon>Eukaryota</taxon>
        <taxon>Fungi</taxon>
        <taxon>Dikarya</taxon>
        <taxon>Basidiomycota</taxon>
        <taxon>Agaricomycotina</taxon>
        <taxon>Agaricomycetes</taxon>
        <taxon>Agaricomycetidae</taxon>
        <taxon>Boletales</taxon>
        <taxon>Sclerodermatineae</taxon>
        <taxon>Sclerodermataceae</taxon>
        <taxon>Scleroderma</taxon>
    </lineage>
</organism>
<reference evidence="3" key="2">
    <citation type="submission" date="2015-01" db="EMBL/GenBank/DDBJ databases">
        <title>Evolutionary Origins and Diversification of the Mycorrhizal Mutualists.</title>
        <authorList>
            <consortium name="DOE Joint Genome Institute"/>
            <consortium name="Mycorrhizal Genomics Consortium"/>
            <person name="Kohler A."/>
            <person name="Kuo A."/>
            <person name="Nagy L.G."/>
            <person name="Floudas D."/>
            <person name="Copeland A."/>
            <person name="Barry K.W."/>
            <person name="Cichocki N."/>
            <person name="Veneault-Fourrey C."/>
            <person name="LaButti K."/>
            <person name="Lindquist E.A."/>
            <person name="Lipzen A."/>
            <person name="Lundell T."/>
            <person name="Morin E."/>
            <person name="Murat C."/>
            <person name="Riley R."/>
            <person name="Ohm R."/>
            <person name="Sun H."/>
            <person name="Tunlid A."/>
            <person name="Henrissat B."/>
            <person name="Grigoriev I.V."/>
            <person name="Hibbett D.S."/>
            <person name="Martin F."/>
        </authorList>
    </citation>
    <scope>NUCLEOTIDE SEQUENCE [LARGE SCALE GENOMIC DNA]</scope>
    <source>
        <strain evidence="3">Foug A</strain>
    </source>
</reference>
<dbReference type="STRING" id="1036808.A0A0C3CT05"/>
<evidence type="ECO:0000259" key="1">
    <source>
        <dbReference type="Pfam" id="PF20231"/>
    </source>
</evidence>
<dbReference type="HOGENOM" id="CLU_009487_0_0_1"/>
<dbReference type="InterPro" id="IPR046496">
    <property type="entry name" value="DUF6589"/>
</dbReference>
<reference evidence="2 3" key="1">
    <citation type="submission" date="2014-04" db="EMBL/GenBank/DDBJ databases">
        <authorList>
            <consortium name="DOE Joint Genome Institute"/>
            <person name="Kuo A."/>
            <person name="Kohler A."/>
            <person name="Nagy L.G."/>
            <person name="Floudas D."/>
            <person name="Copeland A."/>
            <person name="Barry K.W."/>
            <person name="Cichocki N."/>
            <person name="Veneault-Fourrey C."/>
            <person name="LaButti K."/>
            <person name="Lindquist E.A."/>
            <person name="Lipzen A."/>
            <person name="Lundell T."/>
            <person name="Morin E."/>
            <person name="Murat C."/>
            <person name="Sun H."/>
            <person name="Tunlid A."/>
            <person name="Henrissat B."/>
            <person name="Grigoriev I.V."/>
            <person name="Hibbett D.S."/>
            <person name="Martin F."/>
            <person name="Nordberg H.P."/>
            <person name="Cantor M.N."/>
            <person name="Hua S.X."/>
        </authorList>
    </citation>
    <scope>NUCLEOTIDE SEQUENCE [LARGE SCALE GENOMIC DNA]</scope>
    <source>
        <strain evidence="2 3">Foug A</strain>
    </source>
</reference>
<keyword evidence="3" id="KW-1185">Reference proteome</keyword>
<sequence>MVYPVGTGLRISSSPSLESKRVMLKCKVANEDRSLDGYAHPEDVTTHSQAACLRNDVSSGSRFQMPEVSASWSTLWAQLPMPPLTPILEALECCQLMVTDFILTLLTSRQYKDHRLVDDLLVHATDVLNIFLRHPVTQDNVTRHSCNIIKHTYLHEIRGLASAESGWHFGASNSSTKQLEDFSLEEMALEMENHTPQWWSLLSTLLDEDTRTQEAIWDGDGPPELENDAASYWDQVDEIDLKGLISGLTGESIAGDNKQKRCTANKMMKKTVISSILMQSVNQKSNALQSILGFFLQSVHAPYKVIDTLAHLGISISTDAINMAIQSLSVESENTLHNLRQSLLASYAYDNFDVDLKSQVPTAEKSNNSLKHLTSGLLFPLVHGVTVDDLKCSEELWKKSELNPHVEGWNIPNTWRSMQHLINLHSDGSNTSSLSRCDQFNAWMFLHDLCSYGPEYFHQFQSMLQDPEPVEQIPLIKTLIYAARVMDINNSTETGIYSSKPGFRRMHQLIGHAGICHRLDCWRVHIANKKGFDNLNTFTASNPTFDDLKAMAEEMVHDYVATHWLQKTRRKAEKDHDLQFKNAQLLNKYFLLYEELSHAMNSGDIGRVETSIVSWIPILKAIGKHKYATHMANFLFRVHFIYPAGLKYHILVNPTGRPMKWRAVDWCVELNNLFTKVKNGGKGRKTRHQIDDLHNKWGEMAQKAAHGEWEVTENNKSENNRAELDNITVELV</sequence>
<proteinExistence type="predicted"/>
<evidence type="ECO:0000313" key="3">
    <source>
        <dbReference type="Proteomes" id="UP000053989"/>
    </source>
</evidence>
<dbReference type="Pfam" id="PF20231">
    <property type="entry name" value="DUF6589"/>
    <property type="match status" value="2"/>
</dbReference>
<dbReference type="AlphaFoldDB" id="A0A0C3CT05"/>
<feature type="domain" description="DUF6589" evidence="1">
    <location>
        <begin position="426"/>
        <end position="496"/>
    </location>
</feature>
<name>A0A0C3CT05_9AGAM</name>
<gene>
    <name evidence="2" type="ORF">SCLCIDRAFT_1166399</name>
</gene>
<feature type="domain" description="DUF6589" evidence="1">
    <location>
        <begin position="498"/>
        <end position="685"/>
    </location>
</feature>
<evidence type="ECO:0000313" key="2">
    <source>
        <dbReference type="EMBL" id="KIM51720.1"/>
    </source>
</evidence>
<dbReference type="OrthoDB" id="4743193at2759"/>
<dbReference type="EMBL" id="KN822243">
    <property type="protein sequence ID" value="KIM51720.1"/>
    <property type="molecule type" value="Genomic_DNA"/>
</dbReference>
<dbReference type="Proteomes" id="UP000053989">
    <property type="component" value="Unassembled WGS sequence"/>
</dbReference>